<dbReference type="GeneID" id="111244202"/>
<sequence length="598" mass="70110">MAARKRQTCCDAGPERKRFFREVDALSKLKGYGDLAEMMRSLRGLSRPVKKLLEQISSDELDVYFKCHNQGLKLFATICRYGDFDDVRYAVKVLRLDKLPPVNTSLSGTFYCPVYSAICSDKRKLSVITYLLKSGCTVSKWAFLGWTQLSCDKTELRDLLQLLVEFGRHKMPSTSDLLNSATSQHIDILNEFVQFTLDDMRKVAYRGIINAVDQMSARYPAETEKDRNQLADIFELCEVSRHFHSSSGSFKELTYFRKSLLFRQGPKEKKKRIYFGQWRLFESIEDIERLEKQLGEEDYLETNWQILVTCFRLGWLPRDMYFRFFQRSRIDKLKELADIKSFMLCPDIDLSHTFAQHLSQIIHFLRFFENYCFFILNRTPRHRLSVLSDLYSCYMAFNIIYVGAAVFAQRTCRQRVLRYFQNLVLLMDTSNLDEQLYEIKKWRDESLFVLAVLYDPALPNELIEELMLQLLQRGASINWLPGQVVSAFFLILKDSCVSVSLREELIARTCCRMETSLERLVVHKINVPHLKVFRLRCLAAATCRQLFSEDVLKRDLPASLVPIIYHHPVRSHFNESWSRRALLEKVARQNFNVEHLDV</sequence>
<name>A0A7M7J690_VARDE</name>
<dbReference type="OrthoDB" id="6534182at2759"/>
<dbReference type="Proteomes" id="UP000594260">
    <property type="component" value="Unplaced"/>
</dbReference>
<accession>A0A7M7J690</accession>
<reference evidence="1" key="1">
    <citation type="submission" date="2021-01" db="UniProtKB">
        <authorList>
            <consortium name="EnsemblMetazoa"/>
        </authorList>
    </citation>
    <scope>IDENTIFICATION</scope>
</reference>
<protein>
    <submittedName>
        <fullName evidence="1">Uncharacterized protein</fullName>
    </submittedName>
</protein>
<evidence type="ECO:0000313" key="2">
    <source>
        <dbReference type="Proteomes" id="UP000594260"/>
    </source>
</evidence>
<dbReference type="InParanoid" id="A0A7M7J690"/>
<dbReference type="AlphaFoldDB" id="A0A7M7J690"/>
<dbReference type="EnsemblMetazoa" id="XM_022791008">
    <property type="protein sequence ID" value="XP_022646743"/>
    <property type="gene ID" value="LOC111244202"/>
</dbReference>
<proteinExistence type="predicted"/>
<keyword evidence="2" id="KW-1185">Reference proteome</keyword>
<dbReference type="KEGG" id="vde:111244202"/>
<organism evidence="1 2">
    <name type="scientific">Varroa destructor</name>
    <name type="common">Honeybee mite</name>
    <dbReference type="NCBI Taxonomy" id="109461"/>
    <lineage>
        <taxon>Eukaryota</taxon>
        <taxon>Metazoa</taxon>
        <taxon>Ecdysozoa</taxon>
        <taxon>Arthropoda</taxon>
        <taxon>Chelicerata</taxon>
        <taxon>Arachnida</taxon>
        <taxon>Acari</taxon>
        <taxon>Parasitiformes</taxon>
        <taxon>Mesostigmata</taxon>
        <taxon>Gamasina</taxon>
        <taxon>Dermanyssoidea</taxon>
        <taxon>Varroidae</taxon>
        <taxon>Varroa</taxon>
    </lineage>
</organism>
<dbReference type="RefSeq" id="XP_022646743.1">
    <property type="nucleotide sequence ID" value="XM_022791008.1"/>
</dbReference>
<evidence type="ECO:0000313" key="1">
    <source>
        <dbReference type="EnsemblMetazoa" id="XP_022646743"/>
    </source>
</evidence>